<keyword evidence="6" id="KW-1278">Translocase</keyword>
<gene>
    <name evidence="9" type="ORF">IJ22_41180</name>
</gene>
<proteinExistence type="inferred from homology"/>
<dbReference type="Pfam" id="PF00005">
    <property type="entry name" value="ABC_tran"/>
    <property type="match status" value="1"/>
</dbReference>
<dbReference type="STRING" id="162209.IJ22_41180"/>
<evidence type="ECO:0000256" key="7">
    <source>
        <dbReference type="ARBA" id="ARBA00022970"/>
    </source>
</evidence>
<dbReference type="InterPro" id="IPR027417">
    <property type="entry name" value="P-loop_NTPase"/>
</dbReference>
<keyword evidence="3" id="KW-1003">Cell membrane</keyword>
<dbReference type="InterPro" id="IPR045865">
    <property type="entry name" value="ACT-like_dom_sf"/>
</dbReference>
<dbReference type="KEGG" id="pnp:IJ22_41180"/>
<dbReference type="SMART" id="SM00930">
    <property type="entry name" value="NIL"/>
    <property type="match status" value="1"/>
</dbReference>
<dbReference type="InterPro" id="IPR018449">
    <property type="entry name" value="NIL_domain"/>
</dbReference>
<evidence type="ECO:0000256" key="5">
    <source>
        <dbReference type="ARBA" id="ARBA00022840"/>
    </source>
</evidence>
<evidence type="ECO:0000313" key="10">
    <source>
        <dbReference type="Proteomes" id="UP000061660"/>
    </source>
</evidence>
<dbReference type="FunFam" id="3.40.50.300:FF:000056">
    <property type="entry name" value="Cell division ATP-binding protein FtsE"/>
    <property type="match status" value="1"/>
</dbReference>
<reference evidence="9 10" key="2">
    <citation type="journal article" date="2016" name="Genome Announc.">
        <title>Complete Genome Sequences of Two Interactive Moderate Thermophiles, Paenibacillus napthalenovorans 32O-Y and Paenibacillus sp. 32O-W.</title>
        <authorList>
            <person name="Butler R.R.III."/>
            <person name="Wang J."/>
            <person name="Stark B.C."/>
            <person name="Pombert J.F."/>
        </authorList>
    </citation>
    <scope>NUCLEOTIDE SEQUENCE [LARGE SCALE GENOMIC DNA]</scope>
    <source>
        <strain evidence="9 10">32O-Y</strain>
    </source>
</reference>
<dbReference type="InterPro" id="IPR041701">
    <property type="entry name" value="MetN_ABC"/>
</dbReference>
<dbReference type="InterPro" id="IPR003439">
    <property type="entry name" value="ABC_transporter-like_ATP-bd"/>
</dbReference>
<dbReference type="InterPro" id="IPR003593">
    <property type="entry name" value="AAA+_ATPase"/>
</dbReference>
<accession>A0A0U2N0L6</accession>
<organism evidence="9 10">
    <name type="scientific">Paenibacillus naphthalenovorans</name>
    <dbReference type="NCBI Taxonomy" id="162209"/>
    <lineage>
        <taxon>Bacteria</taxon>
        <taxon>Bacillati</taxon>
        <taxon>Bacillota</taxon>
        <taxon>Bacilli</taxon>
        <taxon>Bacillales</taxon>
        <taxon>Paenibacillaceae</taxon>
        <taxon>Paenibacillus</taxon>
    </lineage>
</organism>
<dbReference type="Proteomes" id="UP000061660">
    <property type="component" value="Chromosome"/>
</dbReference>
<keyword evidence="2" id="KW-0813">Transport</keyword>
<dbReference type="GO" id="GO:0005886">
    <property type="term" value="C:plasma membrane"/>
    <property type="evidence" value="ECO:0007669"/>
    <property type="project" value="UniProtKB-ARBA"/>
</dbReference>
<evidence type="ECO:0000313" key="9">
    <source>
        <dbReference type="EMBL" id="ALS24415.1"/>
    </source>
</evidence>
<evidence type="ECO:0000256" key="3">
    <source>
        <dbReference type="ARBA" id="ARBA00022475"/>
    </source>
</evidence>
<evidence type="ECO:0000256" key="6">
    <source>
        <dbReference type="ARBA" id="ARBA00022967"/>
    </source>
</evidence>
<comment type="similarity">
    <text evidence="1">Belongs to the ABC transporter superfamily.</text>
</comment>
<evidence type="ECO:0000256" key="1">
    <source>
        <dbReference type="ARBA" id="ARBA00005417"/>
    </source>
</evidence>
<keyword evidence="4" id="KW-0547">Nucleotide-binding</keyword>
<dbReference type="PROSITE" id="PS50893">
    <property type="entry name" value="ABC_TRANSPORTER_2"/>
    <property type="match status" value="1"/>
</dbReference>
<dbReference type="PATRIC" id="fig|162209.4.peg.4360"/>
<dbReference type="SUPFAM" id="SSF55021">
    <property type="entry name" value="ACT-like"/>
    <property type="match status" value="1"/>
</dbReference>
<dbReference type="GO" id="GO:0005524">
    <property type="term" value="F:ATP binding"/>
    <property type="evidence" value="ECO:0007669"/>
    <property type="project" value="UniProtKB-KW"/>
</dbReference>
<dbReference type="PANTHER" id="PTHR43166:SF30">
    <property type="entry name" value="METHIONINE IMPORT ATP-BINDING PROTEIN METN"/>
    <property type="match status" value="1"/>
</dbReference>
<keyword evidence="10" id="KW-1185">Reference proteome</keyword>
<dbReference type="PANTHER" id="PTHR43166">
    <property type="entry name" value="AMINO ACID IMPORT ATP-BINDING PROTEIN"/>
    <property type="match status" value="1"/>
</dbReference>
<protein>
    <submittedName>
        <fullName evidence="9">Methionine ABC transporter ATP-binding protein</fullName>
    </submittedName>
</protein>
<dbReference type="InterPro" id="IPR050086">
    <property type="entry name" value="MetN_ABC_transporter-like"/>
</dbReference>
<dbReference type="PROSITE" id="PS00211">
    <property type="entry name" value="ABC_TRANSPORTER_1"/>
    <property type="match status" value="1"/>
</dbReference>
<keyword evidence="7" id="KW-0029">Amino-acid transport</keyword>
<dbReference type="SUPFAM" id="SSF52540">
    <property type="entry name" value="P-loop containing nucleoside triphosphate hydrolases"/>
    <property type="match status" value="1"/>
</dbReference>
<dbReference type="EMBL" id="CP013652">
    <property type="protein sequence ID" value="ALS24415.1"/>
    <property type="molecule type" value="Genomic_DNA"/>
</dbReference>
<evidence type="ECO:0000256" key="2">
    <source>
        <dbReference type="ARBA" id="ARBA00022448"/>
    </source>
</evidence>
<dbReference type="GO" id="GO:0016887">
    <property type="term" value="F:ATP hydrolysis activity"/>
    <property type="evidence" value="ECO:0007669"/>
    <property type="project" value="InterPro"/>
</dbReference>
<dbReference type="GO" id="GO:0006865">
    <property type="term" value="P:amino acid transport"/>
    <property type="evidence" value="ECO:0007669"/>
    <property type="project" value="UniProtKB-KW"/>
</dbReference>
<evidence type="ECO:0000256" key="4">
    <source>
        <dbReference type="ARBA" id="ARBA00022741"/>
    </source>
</evidence>
<reference evidence="10" key="1">
    <citation type="submission" date="2015-12" db="EMBL/GenBank/DDBJ databases">
        <title>Complete genome sequences of two moderately thermophilic Paenibacillus species.</title>
        <authorList>
            <person name="Butler R.III."/>
            <person name="Wang J."/>
            <person name="Stark B.C."/>
            <person name="Pombert J.-F."/>
        </authorList>
    </citation>
    <scope>NUCLEOTIDE SEQUENCE [LARGE SCALE GENOMIC DNA]</scope>
    <source>
        <strain evidence="10">32O-Y</strain>
    </source>
</reference>
<evidence type="ECO:0000256" key="8">
    <source>
        <dbReference type="ARBA" id="ARBA00023136"/>
    </source>
</evidence>
<dbReference type="Gene3D" id="3.40.50.300">
    <property type="entry name" value="P-loop containing nucleotide triphosphate hydrolases"/>
    <property type="match status" value="1"/>
</dbReference>
<dbReference type="AlphaFoldDB" id="A0A0U2N0L6"/>
<keyword evidence="8" id="KW-0472">Membrane</keyword>
<dbReference type="CDD" id="cd03258">
    <property type="entry name" value="ABC_MetN_methionine_transporter"/>
    <property type="match status" value="1"/>
</dbReference>
<dbReference type="SMART" id="SM00382">
    <property type="entry name" value="AAA"/>
    <property type="match status" value="1"/>
</dbReference>
<keyword evidence="5 9" id="KW-0067">ATP-binding</keyword>
<dbReference type="Gene3D" id="3.30.70.260">
    <property type="match status" value="1"/>
</dbReference>
<name>A0A0U2N0L6_9BACL</name>
<sequence length="336" mass="37408">MTLIELHQVSKTYRTHGAVTEALFNVGLKVDKGDIFGVIGHSGAGKSTLLRCVNLLERPTSGRVIVNGKELTALREKELQQERRRIGMIFQHFNLLTTATVTENIAFPLKLAKWSSSRIRARVDELLELVGLRDHAGKYPAQLSGGQKQRIGIARALATNPDVLLCDEATSALDPQTTQSILQLLLDINAKLGITILLITHEMHVIRSICNRVAVMDGGRIVEEGDVLDVFLKPKHAITREFVGQVSEWPDDQFAYAHRGGRLLRIHFVGESTYEPVLYEVVRETAATFAILQGTVSRMKNTPYGQLLIELRGETADMDRIVDRLRDRGVDVEVVS</sequence>
<dbReference type="InterPro" id="IPR017871">
    <property type="entry name" value="ABC_transporter-like_CS"/>
</dbReference>
<dbReference type="Pfam" id="PF09383">
    <property type="entry name" value="NIL"/>
    <property type="match status" value="1"/>
</dbReference>